<proteinExistence type="predicted"/>
<sequence>MCLYNSVNNFNVSNVDKNIKSDQCGSTSEQSSCQYPNISKNKQLNCCISVLQRYKSLHDILNLSSHDELYQEDNYEEKLLPPNIFKLSYLNNSNLTNYHTEQLYTSSSVKRTLAEDEPSSVTNSKRIKKELTLKSYRRNNLYVSDFNESIYKDAIKKIDIDSKGIFKNSVLEELDPTIKDRGFIKSSADLSATYFNLKKYILEKVNPFLNEITPTSDIVITPGMSISDLIFNCISNSNFFEMLSENCRKMLINIRATFDEVLPHILQNYINFKHNDSFKKTKIFLNKKKLLPIVKELVIDTVLKLPDSIIHAIEKFDQNEVISSLFIDFHDVFISKSFMKRNIIPIINSNKNKFVNKEVDNNLIFFNNLLEKIGNLLKTSCIFNERVILLGEYEVEQLAKYLLSDICGMPAKFHKKLKLNFGNIEDHQKLIDYDDLDKHCKKNMVTSPSVKELQQFTKINLENIANTNSYEVINKIIEIDGSLKQAEATSIIKNNNQLRQYIAIKELNLRSYHINNLRHREHTSSIYEHAIQMINIDNMELFKNSVLRNLNVIIKRRNFTKSFINLSLTYSNVRKYVLDIISPHIDNIILTADIKITHEMSISDIKYKCLSNTVFFKKLDKVCKKTAEKIVTIPDDNFSHIIQSHINFDSEGRLNITHRKNEFFSEIKSLIIETISNLPQSIINEINKFEQNEILTGVFSVTHGILLPKNLIRTLNLLFNRNMLSYDSFECTLYLSSMIRKIGNIVKEYPIFHKGKLFFLNEYAEKTLSTYLLGDIYGIYDKTITKKLNCDINFMPLLGIYEQDLSMIVIDKEEFENSFIDKLKQTTQLDKYFTKKGKVDIDLSLTYSRVKNYMLEKFYHFLKEVEENTKIKLYHGMTLDDLKISYISNEKLFHQLRMFCSDLNDFIKNCTNSILINLIQCVVYSKIESSQKIVLKKDMRAVFHEDISMLLIKNIPKASKAIVTAIKSLTQSKLVKMHFSLLDGVYVNNTSLIKIKLAFEYTQNKVENDKLLISLVNKIALNVNTIDKYEHSSFNKIINSHIVFEDMTAYDYITKLVKEEIYALKNSLAASVKIINNGKIENADQKIMCKILGNIESHLIEICVNSYKIYVLKHVNQ</sequence>
<keyword evidence="2" id="KW-1185">Reference proteome</keyword>
<evidence type="ECO:0000313" key="2">
    <source>
        <dbReference type="Proteomes" id="UP000198651"/>
    </source>
</evidence>
<dbReference type="RefSeq" id="WP_092343631.1">
    <property type="nucleotide sequence ID" value="NZ_LN906597.1"/>
</dbReference>
<gene>
    <name evidence="1" type="ORF">Ark11_1462</name>
</gene>
<accession>A0A0S4M9V1</accession>
<organism evidence="1 2">
    <name type="scientific">Candidatus Ichthyocystis hellenicum</name>
    <dbReference type="NCBI Taxonomy" id="1561003"/>
    <lineage>
        <taxon>Bacteria</taxon>
        <taxon>Pseudomonadati</taxon>
        <taxon>Pseudomonadota</taxon>
        <taxon>Betaproteobacteria</taxon>
        <taxon>Burkholderiales</taxon>
        <taxon>Candidatus Ichthyocystis</taxon>
    </lineage>
</organism>
<reference evidence="2" key="1">
    <citation type="submission" date="2015-11" db="EMBL/GenBank/DDBJ databases">
        <authorList>
            <person name="Seth-Smith H.M.B."/>
        </authorList>
    </citation>
    <scope>NUCLEOTIDE SEQUENCE [LARGE SCALE GENOMIC DNA]</scope>
    <source>
        <strain evidence="2">2013Ark11</strain>
    </source>
</reference>
<name>A0A0S4M9V1_9BURK</name>
<dbReference type="AlphaFoldDB" id="A0A0S4M9V1"/>
<protein>
    <submittedName>
        <fullName evidence="1">Uncharacterized protein</fullName>
    </submittedName>
</protein>
<dbReference type="OrthoDB" id="9776369at2"/>
<dbReference type="EMBL" id="LN906597">
    <property type="protein sequence ID" value="CUT18260.1"/>
    <property type="molecule type" value="Genomic_DNA"/>
</dbReference>
<dbReference type="Proteomes" id="UP000198651">
    <property type="component" value="Chromosome I"/>
</dbReference>
<evidence type="ECO:0000313" key="1">
    <source>
        <dbReference type="EMBL" id="CUT18260.1"/>
    </source>
</evidence>